<reference evidence="1" key="1">
    <citation type="submission" date="2025-08" db="UniProtKB">
        <authorList>
            <consortium name="Ensembl"/>
        </authorList>
    </citation>
    <scope>IDENTIFICATION</scope>
</reference>
<keyword evidence="2" id="KW-1185">Reference proteome</keyword>
<evidence type="ECO:0000313" key="2">
    <source>
        <dbReference type="Proteomes" id="UP000694541"/>
    </source>
</evidence>
<organism evidence="1 2">
    <name type="scientific">Accipiter nisus</name>
    <name type="common">Eurasian sparrowhawk</name>
    <dbReference type="NCBI Taxonomy" id="211598"/>
    <lineage>
        <taxon>Eukaryota</taxon>
        <taxon>Metazoa</taxon>
        <taxon>Chordata</taxon>
        <taxon>Craniata</taxon>
        <taxon>Vertebrata</taxon>
        <taxon>Euteleostomi</taxon>
        <taxon>Archelosauria</taxon>
        <taxon>Archosauria</taxon>
        <taxon>Dinosauria</taxon>
        <taxon>Saurischia</taxon>
        <taxon>Theropoda</taxon>
        <taxon>Coelurosauria</taxon>
        <taxon>Aves</taxon>
        <taxon>Neognathae</taxon>
        <taxon>Neoaves</taxon>
        <taxon>Telluraves</taxon>
        <taxon>Accipitrimorphae</taxon>
        <taxon>Accipitriformes</taxon>
        <taxon>Accipitridae</taxon>
        <taxon>Accipitrinae</taxon>
        <taxon>Accipiter</taxon>
    </lineage>
</organism>
<reference evidence="1" key="2">
    <citation type="submission" date="2025-09" db="UniProtKB">
        <authorList>
            <consortium name="Ensembl"/>
        </authorList>
    </citation>
    <scope>IDENTIFICATION</scope>
</reference>
<dbReference type="AlphaFoldDB" id="A0A8B9NH52"/>
<dbReference type="Proteomes" id="UP000694541">
    <property type="component" value="Unplaced"/>
</dbReference>
<proteinExistence type="predicted"/>
<accession>A0A8B9NH52</accession>
<sequence>MCLSLHPSIRPPACPSVHPSSIHPSIPPPSTPRTLCPPTSPGGGCVPPAVRGQAPGCCGVARTQPAQLGDLTPNPRCDLEPPLLTCPPGTAWGGLCMHCGWGCGRDGWRQTGCGTCGWSQAGCGRDGWCQTGCGTCGWSQAGCGRDGWCQTGCGTCGWGQRGCGRDGWRQPGGQRGFSRVGCTPSVCQESVPVAGA</sequence>
<name>A0A8B9NH52_9AVES</name>
<protein>
    <submittedName>
        <fullName evidence="1">Uncharacterized protein</fullName>
    </submittedName>
</protein>
<dbReference type="Ensembl" id="ENSANIT00000023905.1">
    <property type="protein sequence ID" value="ENSANIP00000023134.1"/>
    <property type="gene ID" value="ENSANIG00000015736.1"/>
</dbReference>
<evidence type="ECO:0000313" key="1">
    <source>
        <dbReference type="Ensembl" id="ENSANIP00000023134.1"/>
    </source>
</evidence>